<dbReference type="EMBL" id="JBHUDD010000041">
    <property type="protein sequence ID" value="MFD1508843.1"/>
    <property type="molecule type" value="Genomic_DNA"/>
</dbReference>
<feature type="signal peptide" evidence="4">
    <location>
        <begin position="1"/>
        <end position="21"/>
    </location>
</feature>
<evidence type="ECO:0000259" key="5">
    <source>
        <dbReference type="Pfam" id="PF01464"/>
    </source>
</evidence>
<keyword evidence="7" id="KW-1185">Reference proteome</keyword>
<dbReference type="InterPro" id="IPR008258">
    <property type="entry name" value="Transglycosylase_SLT_dom_1"/>
</dbReference>
<feature type="compositionally biased region" description="Low complexity" evidence="3">
    <location>
        <begin position="54"/>
        <end position="71"/>
    </location>
</feature>
<keyword evidence="6" id="KW-0456">Lyase</keyword>
<dbReference type="Pfam" id="PF01464">
    <property type="entry name" value="SLT"/>
    <property type="match status" value="1"/>
</dbReference>
<evidence type="ECO:0000256" key="2">
    <source>
        <dbReference type="ARBA" id="ARBA00009387"/>
    </source>
</evidence>
<gene>
    <name evidence="6" type="ORF">ACFTOW_05460</name>
</gene>
<keyword evidence="4" id="KW-0732">Signal</keyword>
<evidence type="ECO:0000256" key="3">
    <source>
        <dbReference type="SAM" id="MobiDB-lite"/>
    </source>
</evidence>
<dbReference type="RefSeq" id="WP_379913869.1">
    <property type="nucleotide sequence ID" value="NZ_JBHUDD010000041.1"/>
</dbReference>
<evidence type="ECO:0000256" key="1">
    <source>
        <dbReference type="ARBA" id="ARBA00007734"/>
    </source>
</evidence>
<evidence type="ECO:0000313" key="6">
    <source>
        <dbReference type="EMBL" id="MFD1508843.1"/>
    </source>
</evidence>
<dbReference type="Gene3D" id="1.10.530.10">
    <property type="match status" value="1"/>
</dbReference>
<dbReference type="PANTHER" id="PTHR37423">
    <property type="entry name" value="SOLUBLE LYTIC MUREIN TRANSGLYCOSYLASE-RELATED"/>
    <property type="match status" value="1"/>
</dbReference>
<proteinExistence type="inferred from homology"/>
<dbReference type="CDD" id="cd00254">
    <property type="entry name" value="LT-like"/>
    <property type="match status" value="1"/>
</dbReference>
<dbReference type="GO" id="GO:0016829">
    <property type="term" value="F:lyase activity"/>
    <property type="evidence" value="ECO:0007669"/>
    <property type="project" value="UniProtKB-KW"/>
</dbReference>
<dbReference type="PANTHER" id="PTHR37423:SF2">
    <property type="entry name" value="MEMBRANE-BOUND LYTIC MUREIN TRANSGLYCOSYLASE C"/>
    <property type="match status" value="1"/>
</dbReference>
<evidence type="ECO:0000313" key="7">
    <source>
        <dbReference type="Proteomes" id="UP001597186"/>
    </source>
</evidence>
<feature type="region of interest" description="Disordered" evidence="3">
    <location>
        <begin position="28"/>
        <end position="74"/>
    </location>
</feature>
<comment type="similarity">
    <text evidence="1">Belongs to the transglycosylase Slt family.</text>
</comment>
<evidence type="ECO:0000256" key="4">
    <source>
        <dbReference type="SAM" id="SignalP"/>
    </source>
</evidence>
<sequence length="266" mass="28416">MRRILSYALILLMAGTLPALAQEPPPFQDFTFKKVTPPKKGERPKFPQIEPQPRRAASPAPEATPTTPPQSRYGWFWDSVSPGMDDMGPARLETVLNKLANPPQGQGVAAPRLSDMLTIARDQKTPLLLNTVGTGVSPALVLAVISIESGGRIAATSSAGAQGLMQLIPATAARFGVTDSMDPHQNIKGGVAYLDWLLKEFEGDAILALAAYNAGENAVRRHNGVPPYAETRDYVPKVLAAFAVARALCKTPPELVSDGCVFEFGS</sequence>
<comment type="caution">
    <text evidence="6">The sequence shown here is derived from an EMBL/GenBank/DDBJ whole genome shotgun (WGS) entry which is preliminary data.</text>
</comment>
<feature type="domain" description="Transglycosylase SLT" evidence="5">
    <location>
        <begin position="134"/>
        <end position="224"/>
    </location>
</feature>
<protein>
    <submittedName>
        <fullName evidence="6">Lytic transglycosylase domain-containing protein</fullName>
        <ecNumber evidence="6">4.2.2.n1</ecNumber>
    </submittedName>
</protein>
<comment type="similarity">
    <text evidence="2">Belongs to the virb1 family.</text>
</comment>
<feature type="chain" id="PRO_5045929536" evidence="4">
    <location>
        <begin position="22"/>
        <end position="266"/>
    </location>
</feature>
<dbReference type="InterPro" id="IPR023346">
    <property type="entry name" value="Lysozyme-like_dom_sf"/>
</dbReference>
<dbReference type="EC" id="4.2.2.n1" evidence="6"/>
<accession>A0ABW4EFZ5</accession>
<name>A0ABW4EFZ5_9RHOB</name>
<organism evidence="6 7">
    <name type="scientific">Lacimonas salitolerans</name>
    <dbReference type="NCBI Taxonomy" id="1323750"/>
    <lineage>
        <taxon>Bacteria</taxon>
        <taxon>Pseudomonadati</taxon>
        <taxon>Pseudomonadota</taxon>
        <taxon>Alphaproteobacteria</taxon>
        <taxon>Rhodobacterales</taxon>
        <taxon>Paracoccaceae</taxon>
        <taxon>Lacimonas</taxon>
    </lineage>
</organism>
<dbReference type="Proteomes" id="UP001597186">
    <property type="component" value="Unassembled WGS sequence"/>
</dbReference>
<dbReference type="SUPFAM" id="SSF53955">
    <property type="entry name" value="Lysozyme-like"/>
    <property type="match status" value="1"/>
</dbReference>
<reference evidence="7" key="1">
    <citation type="journal article" date="2019" name="Int. J. Syst. Evol. Microbiol.">
        <title>The Global Catalogue of Microorganisms (GCM) 10K type strain sequencing project: providing services to taxonomists for standard genome sequencing and annotation.</title>
        <authorList>
            <consortium name="The Broad Institute Genomics Platform"/>
            <consortium name="The Broad Institute Genome Sequencing Center for Infectious Disease"/>
            <person name="Wu L."/>
            <person name="Ma J."/>
        </authorList>
    </citation>
    <scope>NUCLEOTIDE SEQUENCE [LARGE SCALE GENOMIC DNA]</scope>
    <source>
        <strain evidence="7">CGMCC 1.12477</strain>
    </source>
</reference>